<dbReference type="Pfam" id="PF05050">
    <property type="entry name" value="Methyltransf_21"/>
    <property type="match status" value="1"/>
</dbReference>
<feature type="domain" description="Methyltransferase FkbM" evidence="1">
    <location>
        <begin position="219"/>
        <end position="383"/>
    </location>
</feature>
<evidence type="ECO:0000313" key="2">
    <source>
        <dbReference type="EMBL" id="RVT94936.1"/>
    </source>
</evidence>
<dbReference type="GO" id="GO:0008168">
    <property type="term" value="F:methyltransferase activity"/>
    <property type="evidence" value="ECO:0007669"/>
    <property type="project" value="UniProtKB-KW"/>
</dbReference>
<comment type="caution">
    <text evidence="2">The sequence shown here is derived from an EMBL/GenBank/DDBJ whole genome shotgun (WGS) entry which is preliminary data.</text>
</comment>
<dbReference type="EMBL" id="SACN01000001">
    <property type="protein sequence ID" value="RVT94936.1"/>
    <property type="molecule type" value="Genomic_DNA"/>
</dbReference>
<dbReference type="PANTHER" id="PTHR34203">
    <property type="entry name" value="METHYLTRANSFERASE, FKBM FAMILY PROTEIN"/>
    <property type="match status" value="1"/>
</dbReference>
<evidence type="ECO:0000259" key="1">
    <source>
        <dbReference type="Pfam" id="PF05050"/>
    </source>
</evidence>
<dbReference type="InterPro" id="IPR052514">
    <property type="entry name" value="SAM-dependent_MTase"/>
</dbReference>
<keyword evidence="2" id="KW-0489">Methyltransferase</keyword>
<dbReference type="RefSeq" id="WP_127744512.1">
    <property type="nucleotide sequence ID" value="NZ_SACN01000001.1"/>
</dbReference>
<evidence type="ECO:0000313" key="3">
    <source>
        <dbReference type="Proteomes" id="UP000282971"/>
    </source>
</evidence>
<dbReference type="Proteomes" id="UP000282971">
    <property type="component" value="Unassembled WGS sequence"/>
</dbReference>
<keyword evidence="2" id="KW-0808">Transferase</keyword>
<proteinExistence type="predicted"/>
<dbReference type="AlphaFoldDB" id="A0A437MBD9"/>
<gene>
    <name evidence="2" type="ORF">EOD43_14365</name>
</gene>
<protein>
    <submittedName>
        <fullName evidence="2">FkbM family methyltransferase</fullName>
    </submittedName>
</protein>
<dbReference type="Gene3D" id="3.40.50.150">
    <property type="entry name" value="Vaccinia Virus protein VP39"/>
    <property type="match status" value="1"/>
</dbReference>
<name>A0A437MBD9_9SPHN</name>
<keyword evidence="3" id="KW-1185">Reference proteome</keyword>
<organism evidence="2 3">
    <name type="scientific">Sphingomonas crocodyli</name>
    <dbReference type="NCBI Taxonomy" id="1979270"/>
    <lineage>
        <taxon>Bacteria</taxon>
        <taxon>Pseudomonadati</taxon>
        <taxon>Pseudomonadota</taxon>
        <taxon>Alphaproteobacteria</taxon>
        <taxon>Sphingomonadales</taxon>
        <taxon>Sphingomonadaceae</taxon>
        <taxon>Sphingomonas</taxon>
    </lineage>
</organism>
<dbReference type="GO" id="GO:0032259">
    <property type="term" value="P:methylation"/>
    <property type="evidence" value="ECO:0007669"/>
    <property type="project" value="UniProtKB-KW"/>
</dbReference>
<accession>A0A437MBD9</accession>
<dbReference type="InterPro" id="IPR029063">
    <property type="entry name" value="SAM-dependent_MTases_sf"/>
</dbReference>
<dbReference type="PANTHER" id="PTHR34203:SF15">
    <property type="entry name" value="SLL1173 PROTEIN"/>
    <property type="match status" value="1"/>
</dbReference>
<dbReference type="InterPro" id="IPR006342">
    <property type="entry name" value="FkbM_mtfrase"/>
</dbReference>
<dbReference type="NCBIfam" id="TIGR01444">
    <property type="entry name" value="fkbM_fam"/>
    <property type="match status" value="1"/>
</dbReference>
<dbReference type="OrthoDB" id="7542440at2"/>
<reference evidence="2 3" key="1">
    <citation type="submission" date="2019-01" db="EMBL/GenBank/DDBJ databases">
        <authorList>
            <person name="Chen W.-M."/>
        </authorList>
    </citation>
    <scope>NUCLEOTIDE SEQUENCE [LARGE SCALE GENOMIC DNA]</scope>
    <source>
        <strain evidence="2 3">CCP-7</strain>
    </source>
</reference>
<dbReference type="SUPFAM" id="SSF53335">
    <property type="entry name" value="S-adenosyl-L-methionine-dependent methyltransferases"/>
    <property type="match status" value="1"/>
</dbReference>
<sequence>MLNNKSSTINYNVGTSRCINGKSVVETEFNRDGHAIYGPYLPLSSGQYYAEFNIYPIDLNDLHDDEVVAIPDISIDGGAASISSEQITAKLLRTGKTRFTLNFTLEKKAVVEYRVWVPGKARLEIESYCPVAAAGSDPEKIRFPKITAHAPAIFQEQKLRLRQLYESGFSIEILQNSLILQRDGIRFWIDQSDDLHLIDEIFVERVYNFESDRPAVVVDVGMNLGLVSLQFAKNSSVKKVYSFEPFPSTYSRALRNIALNPDLSSKIIPANVGIGDIEGPLTINIVDNGDSGAQSTRDSGENGTPIELEMALASSLFNKIADENPECDLIAKIDCEGAEFGIFDVITRAELWSRISAVMVEWHHAIPGKSGEDLIAPLKKAGFLVFDRSPHTLVHNGNGFFYGVRKAPHAAA</sequence>